<evidence type="ECO:0000313" key="24">
    <source>
        <dbReference type="EMBL" id="AEJ60610.1"/>
    </source>
</evidence>
<comment type="function">
    <text evidence="1">Functions in two distinct reactions of the de novo folate biosynthetic pathway. Catalyzes the addition of a glutamate residue to dihydropteroate (7,8-dihydropteroate or H2Pte) to form dihydrofolate (7,8-dihydrofolate monoglutamate or H2Pte-Glu). Also catalyzes successive additions of L-glutamate to tetrahydrofolate or 10-formyltetrahydrofolate or 5,10-methylenetetrahydrofolate, leading to folylpolyglutamate derivatives.</text>
</comment>
<dbReference type="GO" id="GO:0008841">
    <property type="term" value="F:dihydrofolate synthase activity"/>
    <property type="evidence" value="ECO:0007669"/>
    <property type="project" value="UniProtKB-EC"/>
</dbReference>
<comment type="pathway">
    <text evidence="2">Cofactor biosynthesis; tetrahydrofolate biosynthesis; 7,8-dihydrofolate from 2-amino-4-hydroxy-6-hydroxymethyl-7,8-dihydropteridine diphosphate and 4-aminobenzoate: step 2/2.</text>
</comment>
<comment type="catalytic activity">
    <reaction evidence="20">
        <text>(6R)-5,10-methylenetetrahydrofolyl-(gamma-L-Glu)(n) + L-glutamate + ATP = (6R)-5,10-methylenetetrahydrofolyl-(gamma-L-Glu)(n+1) + ADP + phosphate + H(+)</text>
        <dbReference type="Rhea" id="RHEA:51912"/>
        <dbReference type="Rhea" id="RHEA-COMP:13257"/>
        <dbReference type="Rhea" id="RHEA-COMP:13258"/>
        <dbReference type="ChEBI" id="CHEBI:15378"/>
        <dbReference type="ChEBI" id="CHEBI:29985"/>
        <dbReference type="ChEBI" id="CHEBI:30616"/>
        <dbReference type="ChEBI" id="CHEBI:43474"/>
        <dbReference type="ChEBI" id="CHEBI:136572"/>
        <dbReference type="ChEBI" id="CHEBI:456216"/>
        <dbReference type="EC" id="6.3.2.17"/>
    </reaction>
</comment>
<protein>
    <recommendedName>
        <fullName evidence="6">Dihydrofolate synthase/folylpolyglutamate synthase</fullName>
        <ecNumber evidence="4">6.3.2.12</ecNumber>
        <ecNumber evidence="5">6.3.2.17</ecNumber>
    </recommendedName>
    <alternativeName>
        <fullName evidence="16">Folylpoly-gamma-glutamate synthetase</fullName>
    </alternativeName>
    <alternativeName>
        <fullName evidence="17">Folylpoly-gamma-glutamate synthetase-dihydrofolate synthetase</fullName>
    </alternativeName>
    <alternativeName>
        <fullName evidence="14">Folylpolyglutamate synthetase</fullName>
    </alternativeName>
    <alternativeName>
        <fullName evidence="15">Tetrahydrofolylpolyglutamate synthase</fullName>
    </alternativeName>
</protein>
<dbReference type="NCBIfam" id="TIGR01499">
    <property type="entry name" value="folC"/>
    <property type="match status" value="1"/>
</dbReference>
<keyword evidence="25" id="KW-1185">Reference proteome</keyword>
<reference evidence="24 25" key="1">
    <citation type="submission" date="2011-06" db="EMBL/GenBank/DDBJ databases">
        <title>The complete genome of Spirochaeta thermophila DSM 6578.</title>
        <authorList>
            <consortium name="US DOE Joint Genome Institute (JGI-PGF)"/>
            <person name="Lucas S."/>
            <person name="Lapidus A."/>
            <person name="Bruce D."/>
            <person name="Goodwin L."/>
            <person name="Pitluck S."/>
            <person name="Peters L."/>
            <person name="Kyrpides N."/>
            <person name="Mavromatis K."/>
            <person name="Ivanova N."/>
            <person name="Mikailova N."/>
            <person name="Pagani I."/>
            <person name="Chertkov O."/>
            <person name="Detter J.C."/>
            <person name="Tapia R."/>
            <person name="Han C."/>
            <person name="Land M."/>
            <person name="Hauser L."/>
            <person name="Markowitz V."/>
            <person name="Cheng J.-F."/>
            <person name="Hugenholtz P."/>
            <person name="Woyke T."/>
            <person name="Wu D."/>
            <person name="Spring S."/>
            <person name="Merkhoffer B."/>
            <person name="Schneider S."/>
            <person name="Klenk H.-P."/>
            <person name="Eisen J.A."/>
        </authorList>
    </citation>
    <scope>NUCLEOTIDE SEQUENCE [LARGE SCALE GENOMIC DNA]</scope>
    <source>
        <strain evidence="25">ATCC 700085 / DSM 6578 / Z-1203</strain>
    </source>
</reference>
<evidence type="ECO:0000256" key="4">
    <source>
        <dbReference type="ARBA" id="ARBA00013023"/>
    </source>
</evidence>
<evidence type="ECO:0000256" key="3">
    <source>
        <dbReference type="ARBA" id="ARBA00005150"/>
    </source>
</evidence>
<dbReference type="STRING" id="869211.Spith_0324"/>
<sequence length="468" mass="50847">MRLRLCTEILPAPIHPEVEEAFRYLERFANFERRPGEVREFRLDRVRALCGLFGHPEEELSFAHVAGSKGKGSTCHYFARALEASGFCTGLYTSPHLVSYTERITQAGRQWPPEVYLDALAQLRRRLEGTAEGRALLPEVTTFELLTVLGFLVFKEMGCKWVVLETGMGGRLDATNVVQPKVTVITHLELEHTEYLGDTIEKIAFEKAGIIKPGVPVVVAPQEAGAMRVIEGRAGELGAQVVRVVGRQDGGEDADGGGAGEGGQVVRWEAAKGERGLDLRVRWEDGLVVHTGLSTPLLVQAENAALAAAAWRVCVPEGEVGALAQGLGRATLPGRLQQVAEDPDVWVDGSHTRDSVRAVVEALGRRYGWGEVVGVFGCVAGKDARGMLGELGRLCREVVVTRAGRFRESRPEEVGRMAEGVVRAVVVAEEEGALREALRRSEGRPVLVTGSFYLAGEVLKVLSRWASA</sequence>
<evidence type="ECO:0000256" key="16">
    <source>
        <dbReference type="ARBA" id="ARBA00030876"/>
    </source>
</evidence>
<comment type="catalytic activity">
    <reaction evidence="21">
        <text>7,8-dihydropteroate + L-glutamate + ATP = 7,8-dihydrofolate + ADP + phosphate + H(+)</text>
        <dbReference type="Rhea" id="RHEA:23584"/>
        <dbReference type="ChEBI" id="CHEBI:15378"/>
        <dbReference type="ChEBI" id="CHEBI:17839"/>
        <dbReference type="ChEBI" id="CHEBI:29985"/>
        <dbReference type="ChEBI" id="CHEBI:30616"/>
        <dbReference type="ChEBI" id="CHEBI:43474"/>
        <dbReference type="ChEBI" id="CHEBI:57451"/>
        <dbReference type="ChEBI" id="CHEBI:456216"/>
        <dbReference type="EC" id="6.3.2.12"/>
    </reaction>
</comment>
<keyword evidence="10" id="KW-0547">Nucleotide-binding</keyword>
<keyword evidence="8" id="KW-0436">Ligase</keyword>
<dbReference type="SUPFAM" id="SSF53244">
    <property type="entry name" value="MurD-like peptide ligases, peptide-binding domain"/>
    <property type="match status" value="1"/>
</dbReference>
<evidence type="ECO:0000256" key="2">
    <source>
        <dbReference type="ARBA" id="ARBA00004799"/>
    </source>
</evidence>
<organism evidence="24 25">
    <name type="scientific">Winmispira thermophila (strain ATCC 700085 / DSM 6578 / Z-1203)</name>
    <name type="common">Spirochaeta thermophila</name>
    <dbReference type="NCBI Taxonomy" id="869211"/>
    <lineage>
        <taxon>Bacteria</taxon>
        <taxon>Pseudomonadati</taxon>
        <taxon>Spirochaetota</taxon>
        <taxon>Spirochaetia</taxon>
        <taxon>Winmispirales</taxon>
        <taxon>Winmispiraceae</taxon>
        <taxon>Winmispira</taxon>
    </lineage>
</organism>
<comment type="pathway">
    <text evidence="3">Cofactor biosynthesis; tetrahydrofolylpolyglutamate biosynthesis.</text>
</comment>
<dbReference type="EMBL" id="CP002903">
    <property type="protein sequence ID" value="AEJ60610.1"/>
    <property type="molecule type" value="Genomic_DNA"/>
</dbReference>
<feature type="domain" description="Mur ligase central" evidence="23">
    <location>
        <begin position="65"/>
        <end position="213"/>
    </location>
</feature>
<dbReference type="InterPro" id="IPR001645">
    <property type="entry name" value="Folylpolyglutamate_synth"/>
</dbReference>
<dbReference type="PROSITE" id="PS01012">
    <property type="entry name" value="FOLYLPOLYGLU_SYNT_2"/>
    <property type="match status" value="1"/>
</dbReference>
<dbReference type="GO" id="GO:0006730">
    <property type="term" value="P:one-carbon metabolic process"/>
    <property type="evidence" value="ECO:0007669"/>
    <property type="project" value="UniProtKB-KW"/>
</dbReference>
<evidence type="ECO:0000256" key="21">
    <source>
        <dbReference type="ARBA" id="ARBA00049161"/>
    </source>
</evidence>
<dbReference type="OrthoDB" id="9809356at2"/>
<dbReference type="Pfam" id="PF08245">
    <property type="entry name" value="Mur_ligase_M"/>
    <property type="match status" value="1"/>
</dbReference>
<dbReference type="Gene3D" id="3.90.190.20">
    <property type="entry name" value="Mur ligase, C-terminal domain"/>
    <property type="match status" value="1"/>
</dbReference>
<dbReference type="PANTHER" id="PTHR11136">
    <property type="entry name" value="FOLYLPOLYGLUTAMATE SYNTHASE-RELATED"/>
    <property type="match status" value="1"/>
</dbReference>
<evidence type="ECO:0000259" key="23">
    <source>
        <dbReference type="Pfam" id="PF08245"/>
    </source>
</evidence>
<evidence type="ECO:0000256" key="19">
    <source>
        <dbReference type="ARBA" id="ARBA00047808"/>
    </source>
</evidence>
<dbReference type="Gene3D" id="3.40.1190.10">
    <property type="entry name" value="Mur-like, catalytic domain"/>
    <property type="match status" value="1"/>
</dbReference>
<evidence type="ECO:0000259" key="22">
    <source>
        <dbReference type="Pfam" id="PF02875"/>
    </source>
</evidence>
<dbReference type="GO" id="GO:0005524">
    <property type="term" value="F:ATP binding"/>
    <property type="evidence" value="ECO:0007669"/>
    <property type="project" value="UniProtKB-KW"/>
</dbReference>
<dbReference type="PIRSF" id="PIRSF001563">
    <property type="entry name" value="Folylpolyglu_synth"/>
    <property type="match status" value="1"/>
</dbReference>
<evidence type="ECO:0000256" key="5">
    <source>
        <dbReference type="ARBA" id="ARBA00013025"/>
    </source>
</evidence>
<dbReference type="SUPFAM" id="SSF53623">
    <property type="entry name" value="MurD-like peptide ligases, catalytic domain"/>
    <property type="match status" value="1"/>
</dbReference>
<comment type="catalytic activity">
    <reaction evidence="19">
        <text>10-formyltetrahydrofolyl-(gamma-L-Glu)(n) + L-glutamate + ATP = 10-formyltetrahydrofolyl-(gamma-L-Glu)(n+1) + ADP + phosphate + H(+)</text>
        <dbReference type="Rhea" id="RHEA:51904"/>
        <dbReference type="Rhea" id="RHEA-COMP:13088"/>
        <dbReference type="Rhea" id="RHEA-COMP:14300"/>
        <dbReference type="ChEBI" id="CHEBI:15378"/>
        <dbReference type="ChEBI" id="CHEBI:29985"/>
        <dbReference type="ChEBI" id="CHEBI:30616"/>
        <dbReference type="ChEBI" id="CHEBI:43474"/>
        <dbReference type="ChEBI" id="CHEBI:134413"/>
        <dbReference type="ChEBI" id="CHEBI:456216"/>
        <dbReference type="EC" id="6.3.2.17"/>
    </reaction>
</comment>
<dbReference type="GO" id="GO:0046656">
    <property type="term" value="P:folic acid biosynthetic process"/>
    <property type="evidence" value="ECO:0007669"/>
    <property type="project" value="UniProtKB-KW"/>
</dbReference>
<comment type="catalytic activity">
    <reaction evidence="18">
        <text>(6S)-5,6,7,8-tetrahydrofolyl-(gamma-L-Glu)(n) + L-glutamate + ATP = (6S)-5,6,7,8-tetrahydrofolyl-(gamma-L-Glu)(n+1) + ADP + phosphate + H(+)</text>
        <dbReference type="Rhea" id="RHEA:10580"/>
        <dbReference type="Rhea" id="RHEA-COMP:14738"/>
        <dbReference type="Rhea" id="RHEA-COMP:14740"/>
        <dbReference type="ChEBI" id="CHEBI:15378"/>
        <dbReference type="ChEBI" id="CHEBI:29985"/>
        <dbReference type="ChEBI" id="CHEBI:30616"/>
        <dbReference type="ChEBI" id="CHEBI:43474"/>
        <dbReference type="ChEBI" id="CHEBI:141005"/>
        <dbReference type="ChEBI" id="CHEBI:456216"/>
        <dbReference type="EC" id="6.3.2.17"/>
    </reaction>
</comment>
<keyword evidence="11" id="KW-0067">ATP-binding</keyword>
<keyword evidence="13" id="KW-0289">Folate biosynthesis</keyword>
<evidence type="ECO:0000256" key="6">
    <source>
        <dbReference type="ARBA" id="ARBA00019357"/>
    </source>
</evidence>
<evidence type="ECO:0000256" key="18">
    <source>
        <dbReference type="ARBA" id="ARBA00047493"/>
    </source>
</evidence>
<dbReference type="GO" id="GO:0004326">
    <property type="term" value="F:tetrahydrofolylpolyglutamate synthase activity"/>
    <property type="evidence" value="ECO:0007669"/>
    <property type="project" value="UniProtKB-EC"/>
</dbReference>
<proteinExistence type="predicted"/>
<evidence type="ECO:0000256" key="11">
    <source>
        <dbReference type="ARBA" id="ARBA00022840"/>
    </source>
</evidence>
<dbReference type="GO" id="GO:0005829">
    <property type="term" value="C:cytosol"/>
    <property type="evidence" value="ECO:0007669"/>
    <property type="project" value="TreeGrafter"/>
</dbReference>
<evidence type="ECO:0000313" key="25">
    <source>
        <dbReference type="Proteomes" id="UP000007254"/>
    </source>
</evidence>
<evidence type="ECO:0000256" key="8">
    <source>
        <dbReference type="ARBA" id="ARBA00022598"/>
    </source>
</evidence>
<dbReference type="EC" id="6.3.2.17" evidence="5"/>
<dbReference type="HOGENOM" id="CLU_015869_1_2_12"/>
<dbReference type="InterPro" id="IPR013221">
    <property type="entry name" value="Mur_ligase_cen"/>
</dbReference>
<dbReference type="EC" id="6.3.2.12" evidence="4"/>
<evidence type="ECO:0000256" key="20">
    <source>
        <dbReference type="ARBA" id="ARBA00049035"/>
    </source>
</evidence>
<dbReference type="AlphaFoldDB" id="G0GDX8"/>
<dbReference type="GO" id="GO:0046872">
    <property type="term" value="F:metal ion binding"/>
    <property type="evidence" value="ECO:0007669"/>
    <property type="project" value="UniProtKB-KW"/>
</dbReference>
<dbReference type="RefSeq" id="WP_014624010.1">
    <property type="nucleotide sequence ID" value="NC_017583.1"/>
</dbReference>
<keyword evidence="9" id="KW-0479">Metal-binding</keyword>
<name>G0GDX8_WINT7</name>
<evidence type="ECO:0000256" key="1">
    <source>
        <dbReference type="ARBA" id="ARBA00002714"/>
    </source>
</evidence>
<keyword evidence="12" id="KW-0460">Magnesium</keyword>
<evidence type="ECO:0000256" key="13">
    <source>
        <dbReference type="ARBA" id="ARBA00022909"/>
    </source>
</evidence>
<evidence type="ECO:0000256" key="15">
    <source>
        <dbReference type="ARBA" id="ARBA00030592"/>
    </source>
</evidence>
<dbReference type="Pfam" id="PF02875">
    <property type="entry name" value="Mur_ligase_C"/>
    <property type="match status" value="1"/>
</dbReference>
<dbReference type="InterPro" id="IPR018109">
    <property type="entry name" value="Folylpolyglutamate_synth_CS"/>
</dbReference>
<dbReference type="InterPro" id="IPR004101">
    <property type="entry name" value="Mur_ligase_C"/>
</dbReference>
<accession>G0GDX8</accession>
<evidence type="ECO:0000256" key="14">
    <source>
        <dbReference type="ARBA" id="ARBA00030048"/>
    </source>
</evidence>
<evidence type="ECO:0000256" key="9">
    <source>
        <dbReference type="ARBA" id="ARBA00022723"/>
    </source>
</evidence>
<dbReference type="PANTHER" id="PTHR11136:SF5">
    <property type="entry name" value="FOLYLPOLYGLUTAMATE SYNTHASE, MITOCHONDRIAL"/>
    <property type="match status" value="1"/>
</dbReference>
<dbReference type="InterPro" id="IPR036565">
    <property type="entry name" value="Mur-like_cat_sf"/>
</dbReference>
<evidence type="ECO:0000256" key="17">
    <source>
        <dbReference type="ARBA" id="ARBA00032510"/>
    </source>
</evidence>
<evidence type="ECO:0000256" key="12">
    <source>
        <dbReference type="ARBA" id="ARBA00022842"/>
    </source>
</evidence>
<evidence type="ECO:0000256" key="10">
    <source>
        <dbReference type="ARBA" id="ARBA00022741"/>
    </source>
</evidence>
<keyword evidence="7" id="KW-0554">One-carbon metabolism</keyword>
<gene>
    <name evidence="24" type="ordered locus">Spith_0324</name>
</gene>
<dbReference type="KEGG" id="stq:Spith_0324"/>
<evidence type="ECO:0000256" key="7">
    <source>
        <dbReference type="ARBA" id="ARBA00022563"/>
    </source>
</evidence>
<feature type="domain" description="Mur ligase C-terminal" evidence="22">
    <location>
        <begin position="334"/>
        <end position="452"/>
    </location>
</feature>
<dbReference type="Proteomes" id="UP000007254">
    <property type="component" value="Chromosome"/>
</dbReference>
<dbReference type="InterPro" id="IPR036615">
    <property type="entry name" value="Mur_ligase_C_dom_sf"/>
</dbReference>